<dbReference type="PANTHER" id="PTHR33064:SF37">
    <property type="entry name" value="RIBONUCLEASE H"/>
    <property type="match status" value="1"/>
</dbReference>
<dbReference type="InterPro" id="IPR043502">
    <property type="entry name" value="DNA/RNA_pol_sf"/>
</dbReference>
<dbReference type="Proteomes" id="UP001160148">
    <property type="component" value="Unassembled WGS sequence"/>
</dbReference>
<name>A0AAV0X397_9HEMI</name>
<sequence length="285" mass="33429">MDITQIIDITQPFPLIEDIMVKAGDCTWFSAFDINSAFWSIPIRQKDRKKTAFVTQNGHWQWTCLPFGLKISPAIFQRTLANIIRKHNLNDFCINYIDDILIFSKSFKQHVQHIEYLLRTMKEEGFRLKMEKCNFAKNSLKYLGHIIEKNSITPLKDNLKAIKEFKEPKNKKNIRQFLGKINFYYKYIENAAKQLEPLHNLLRKDVKFCWKAECEKAFIGMKKYLCSSPILSIYSQDKEVFIYTDASGDGLGAILKQPQENGILHPVAYFSKKLNSSQRKIQEKW</sequence>
<protein>
    <recommendedName>
        <fullName evidence="1">Reverse transcriptase domain-containing protein</fullName>
    </recommendedName>
</protein>
<accession>A0AAV0X397</accession>
<dbReference type="InterPro" id="IPR041577">
    <property type="entry name" value="RT_RNaseH_2"/>
</dbReference>
<dbReference type="AlphaFoldDB" id="A0AAV0X397"/>
<evidence type="ECO:0000259" key="1">
    <source>
        <dbReference type="PROSITE" id="PS50878"/>
    </source>
</evidence>
<dbReference type="Pfam" id="PF17919">
    <property type="entry name" value="RT_RNaseH_2"/>
    <property type="match status" value="1"/>
</dbReference>
<organism evidence="2 3">
    <name type="scientific">Macrosiphum euphorbiae</name>
    <name type="common">potato aphid</name>
    <dbReference type="NCBI Taxonomy" id="13131"/>
    <lineage>
        <taxon>Eukaryota</taxon>
        <taxon>Metazoa</taxon>
        <taxon>Ecdysozoa</taxon>
        <taxon>Arthropoda</taxon>
        <taxon>Hexapoda</taxon>
        <taxon>Insecta</taxon>
        <taxon>Pterygota</taxon>
        <taxon>Neoptera</taxon>
        <taxon>Paraneoptera</taxon>
        <taxon>Hemiptera</taxon>
        <taxon>Sternorrhyncha</taxon>
        <taxon>Aphidomorpha</taxon>
        <taxon>Aphidoidea</taxon>
        <taxon>Aphididae</taxon>
        <taxon>Macrosiphini</taxon>
        <taxon>Macrosiphum</taxon>
    </lineage>
</organism>
<evidence type="ECO:0000313" key="3">
    <source>
        <dbReference type="Proteomes" id="UP001160148"/>
    </source>
</evidence>
<dbReference type="SUPFAM" id="SSF56672">
    <property type="entry name" value="DNA/RNA polymerases"/>
    <property type="match status" value="1"/>
</dbReference>
<keyword evidence="3" id="KW-1185">Reference proteome</keyword>
<dbReference type="InterPro" id="IPR000477">
    <property type="entry name" value="RT_dom"/>
</dbReference>
<dbReference type="EMBL" id="CARXXK010000003">
    <property type="protein sequence ID" value="CAI6362171.1"/>
    <property type="molecule type" value="Genomic_DNA"/>
</dbReference>
<dbReference type="CDD" id="cd01647">
    <property type="entry name" value="RT_LTR"/>
    <property type="match status" value="1"/>
</dbReference>
<gene>
    <name evidence="2" type="ORF">MEUPH1_LOCUS17270</name>
</gene>
<dbReference type="InterPro" id="IPR043128">
    <property type="entry name" value="Rev_trsase/Diguanyl_cyclase"/>
</dbReference>
<dbReference type="PROSITE" id="PS50878">
    <property type="entry name" value="RT_POL"/>
    <property type="match status" value="1"/>
</dbReference>
<dbReference type="FunFam" id="3.30.70.270:FF:000026">
    <property type="entry name" value="Transposon Ty3-G Gag-Pol polyprotein"/>
    <property type="match status" value="1"/>
</dbReference>
<reference evidence="2 3" key="1">
    <citation type="submission" date="2023-01" db="EMBL/GenBank/DDBJ databases">
        <authorList>
            <person name="Whitehead M."/>
        </authorList>
    </citation>
    <scope>NUCLEOTIDE SEQUENCE [LARGE SCALE GENOMIC DNA]</scope>
</reference>
<evidence type="ECO:0000313" key="2">
    <source>
        <dbReference type="EMBL" id="CAI6362171.1"/>
    </source>
</evidence>
<dbReference type="InterPro" id="IPR051320">
    <property type="entry name" value="Viral_Replic_Matur_Polypro"/>
</dbReference>
<dbReference type="Gene3D" id="3.10.10.10">
    <property type="entry name" value="HIV Type 1 Reverse Transcriptase, subunit A, domain 1"/>
    <property type="match status" value="1"/>
</dbReference>
<dbReference type="Pfam" id="PF00078">
    <property type="entry name" value="RVT_1"/>
    <property type="match status" value="1"/>
</dbReference>
<dbReference type="PANTHER" id="PTHR33064">
    <property type="entry name" value="POL PROTEIN"/>
    <property type="match status" value="1"/>
</dbReference>
<dbReference type="GO" id="GO:0071897">
    <property type="term" value="P:DNA biosynthetic process"/>
    <property type="evidence" value="ECO:0007669"/>
    <property type="project" value="UniProtKB-ARBA"/>
</dbReference>
<dbReference type="Gene3D" id="3.30.70.270">
    <property type="match status" value="2"/>
</dbReference>
<comment type="caution">
    <text evidence="2">The sequence shown here is derived from an EMBL/GenBank/DDBJ whole genome shotgun (WGS) entry which is preliminary data.</text>
</comment>
<feature type="domain" description="Reverse transcriptase" evidence="1">
    <location>
        <begin position="1"/>
        <end position="147"/>
    </location>
</feature>
<proteinExistence type="predicted"/>